<dbReference type="SUPFAM" id="SSF53649">
    <property type="entry name" value="Alkaline phosphatase-like"/>
    <property type="match status" value="1"/>
</dbReference>
<keyword evidence="2" id="KW-1185">Reference proteome</keyword>
<dbReference type="PANTHER" id="PTHR43737">
    <property type="entry name" value="BLL7424 PROTEIN"/>
    <property type="match status" value="1"/>
</dbReference>
<dbReference type="KEGG" id="lcre:Pla8534_41310"/>
<dbReference type="Pfam" id="PF07394">
    <property type="entry name" value="DUF1501"/>
    <property type="match status" value="1"/>
</dbReference>
<sequence length="448" mass="48738">MLRVELPHGKPKSRLCNGISRRDALRIGATGLAAGLSLPMLLEMEARGAVADAPAKAVIFIFLEGGPSTIDMFDLKPEAPSEIRGPFRPIATKVPDIFVGEHCPKIAGVMDKFALVRSHTHEDNGHSTGYYYVMTGEKARFRDGQASRVPINPHFPSLGSKVARELGLAGSVPPYVNLPSPMEPGGPGFYGPQYAPFVIESDPVQADFEVKDLRPPGSISNPRMSRRQQLLAGVEQLQRKAEGKAAEMTTYYQKAHDLVTSPAAQKAFDLKAESEAVRARYGYSTIGQSALLARRLVEGGCRFIGIDHPGWDTHEACFPSLKDDFLPATDQAFSALLGDLEERGMLDSTMVVMMGEMGRTPRINKNNGRDHWSKAQSILIAGGGVKGGRVIGATDSQASEPTRDPMTIHDLHYLIYHQMGINPRKTYYTPLGRPLPLLNGGQLIPGMV</sequence>
<dbReference type="PANTHER" id="PTHR43737:SF1">
    <property type="entry name" value="DUF1501 DOMAIN-CONTAINING PROTEIN"/>
    <property type="match status" value="1"/>
</dbReference>
<dbReference type="InterPro" id="IPR010869">
    <property type="entry name" value="DUF1501"/>
</dbReference>
<dbReference type="InterPro" id="IPR017850">
    <property type="entry name" value="Alkaline_phosphatase_core_sf"/>
</dbReference>
<dbReference type="OrthoDB" id="9779968at2"/>
<organism evidence="1 2">
    <name type="scientific">Lignipirellula cremea</name>
    <dbReference type="NCBI Taxonomy" id="2528010"/>
    <lineage>
        <taxon>Bacteria</taxon>
        <taxon>Pseudomonadati</taxon>
        <taxon>Planctomycetota</taxon>
        <taxon>Planctomycetia</taxon>
        <taxon>Pirellulales</taxon>
        <taxon>Pirellulaceae</taxon>
        <taxon>Lignipirellula</taxon>
    </lineage>
</organism>
<dbReference type="AlphaFoldDB" id="A0A518DWU8"/>
<reference evidence="1 2" key="1">
    <citation type="submission" date="2019-02" db="EMBL/GenBank/DDBJ databases">
        <title>Deep-cultivation of Planctomycetes and their phenomic and genomic characterization uncovers novel biology.</title>
        <authorList>
            <person name="Wiegand S."/>
            <person name="Jogler M."/>
            <person name="Boedeker C."/>
            <person name="Pinto D."/>
            <person name="Vollmers J."/>
            <person name="Rivas-Marin E."/>
            <person name="Kohn T."/>
            <person name="Peeters S.H."/>
            <person name="Heuer A."/>
            <person name="Rast P."/>
            <person name="Oberbeckmann S."/>
            <person name="Bunk B."/>
            <person name="Jeske O."/>
            <person name="Meyerdierks A."/>
            <person name="Storesund J.E."/>
            <person name="Kallscheuer N."/>
            <person name="Luecker S."/>
            <person name="Lage O.M."/>
            <person name="Pohl T."/>
            <person name="Merkel B.J."/>
            <person name="Hornburger P."/>
            <person name="Mueller R.-W."/>
            <person name="Bruemmer F."/>
            <person name="Labrenz M."/>
            <person name="Spormann A.M."/>
            <person name="Op den Camp H."/>
            <person name="Overmann J."/>
            <person name="Amann R."/>
            <person name="Jetten M.S.M."/>
            <person name="Mascher T."/>
            <person name="Medema M.H."/>
            <person name="Devos D.P."/>
            <person name="Kaster A.-K."/>
            <person name="Ovreas L."/>
            <person name="Rohde M."/>
            <person name="Galperin M.Y."/>
            <person name="Jogler C."/>
        </authorList>
    </citation>
    <scope>NUCLEOTIDE SEQUENCE [LARGE SCALE GENOMIC DNA]</scope>
    <source>
        <strain evidence="1 2">Pla85_3_4</strain>
    </source>
</reference>
<gene>
    <name evidence="1" type="ORF">Pla8534_41310</name>
</gene>
<evidence type="ECO:0000313" key="1">
    <source>
        <dbReference type="EMBL" id="QDU96311.1"/>
    </source>
</evidence>
<dbReference type="EMBL" id="CP036433">
    <property type="protein sequence ID" value="QDU96311.1"/>
    <property type="molecule type" value="Genomic_DNA"/>
</dbReference>
<dbReference type="Proteomes" id="UP000317648">
    <property type="component" value="Chromosome"/>
</dbReference>
<name>A0A518DWU8_9BACT</name>
<dbReference type="RefSeq" id="WP_145054952.1">
    <property type="nucleotide sequence ID" value="NZ_CP036433.1"/>
</dbReference>
<accession>A0A518DWU8</accession>
<proteinExistence type="predicted"/>
<evidence type="ECO:0000313" key="2">
    <source>
        <dbReference type="Proteomes" id="UP000317648"/>
    </source>
</evidence>
<protein>
    <recommendedName>
        <fullName evidence="3">DUF1501 domain-containing protein</fullName>
    </recommendedName>
</protein>
<evidence type="ECO:0008006" key="3">
    <source>
        <dbReference type="Google" id="ProtNLM"/>
    </source>
</evidence>